<sequence length="313" mass="36274">MQSIHPDPILQFNADTLVTLRKKYNFEKPGEMDSAIDVIENWIKKQEHLTKKEYSRGYLERAIILLKGSVERAKMQIDRICTLRTLIPRFFDIDMEYLEKYSDKFVFVMLPKMTKDHHRVLTIKYLCPSSELNPKIFLAFFKFGVLLWEYLKSNDYCDGTIFCLDYRGLNFVEYVAGLNMVDAQHATAIALEGFDLRIKGIHILTESTTVNVVVSLFKQLLSKKVGERVYVHKTLDSLHENVPREILPSDLGGDESSILQLRDDWFKVLKEKNTLNYLTEMSNARTNEALRQTGTFNEQYMGIAGSFRSLSVD</sequence>
<keyword evidence="2" id="KW-1185">Reference proteome</keyword>
<evidence type="ECO:0000313" key="1">
    <source>
        <dbReference type="EMBL" id="KAJ0173145.1"/>
    </source>
</evidence>
<reference evidence="1 2" key="1">
    <citation type="journal article" date="2021" name="Front. Genet.">
        <title>Chromosome-Level Genome Assembly Reveals Significant Gene Expansion in the Toll and IMD Signaling Pathways of Dendrolimus kikuchii.</title>
        <authorList>
            <person name="Zhou J."/>
            <person name="Wu P."/>
            <person name="Xiong Z."/>
            <person name="Liu N."/>
            <person name="Zhao N."/>
            <person name="Ji M."/>
            <person name="Qiu Y."/>
            <person name="Yang B."/>
        </authorList>
    </citation>
    <scope>NUCLEOTIDE SEQUENCE [LARGE SCALE GENOMIC DNA]</scope>
    <source>
        <strain evidence="1">Ann1</strain>
    </source>
</reference>
<gene>
    <name evidence="1" type="ORF">K1T71_011321</name>
</gene>
<dbReference type="Proteomes" id="UP000824533">
    <property type="component" value="Linkage Group LG20"/>
</dbReference>
<comment type="caution">
    <text evidence="1">The sequence shown here is derived from an EMBL/GenBank/DDBJ whole genome shotgun (WGS) entry which is preliminary data.</text>
</comment>
<name>A0ACC1CNJ1_9NEOP</name>
<evidence type="ECO:0000313" key="2">
    <source>
        <dbReference type="Proteomes" id="UP000824533"/>
    </source>
</evidence>
<proteinExistence type="predicted"/>
<accession>A0ACC1CNJ1</accession>
<protein>
    <submittedName>
        <fullName evidence="1">Uncharacterized protein</fullName>
    </submittedName>
</protein>
<organism evidence="1 2">
    <name type="scientific">Dendrolimus kikuchii</name>
    <dbReference type="NCBI Taxonomy" id="765133"/>
    <lineage>
        <taxon>Eukaryota</taxon>
        <taxon>Metazoa</taxon>
        <taxon>Ecdysozoa</taxon>
        <taxon>Arthropoda</taxon>
        <taxon>Hexapoda</taxon>
        <taxon>Insecta</taxon>
        <taxon>Pterygota</taxon>
        <taxon>Neoptera</taxon>
        <taxon>Endopterygota</taxon>
        <taxon>Lepidoptera</taxon>
        <taxon>Glossata</taxon>
        <taxon>Ditrysia</taxon>
        <taxon>Bombycoidea</taxon>
        <taxon>Lasiocampidae</taxon>
        <taxon>Dendrolimus</taxon>
    </lineage>
</organism>
<dbReference type="EMBL" id="CM034406">
    <property type="protein sequence ID" value="KAJ0173145.1"/>
    <property type="molecule type" value="Genomic_DNA"/>
</dbReference>